<feature type="transmembrane region" description="Helical" evidence="1">
    <location>
        <begin position="7"/>
        <end position="25"/>
    </location>
</feature>
<feature type="transmembrane region" description="Helical" evidence="1">
    <location>
        <begin position="54"/>
        <end position="72"/>
    </location>
</feature>
<proteinExistence type="predicted"/>
<dbReference type="Proteomes" id="UP000253201">
    <property type="component" value="Unassembled WGS sequence"/>
</dbReference>
<keyword evidence="1" id="KW-1133">Transmembrane helix</keyword>
<reference evidence="2 3" key="1">
    <citation type="submission" date="2018-06" db="EMBL/GenBank/DDBJ databases">
        <title>Genomic Encyclopedia of Type Strains, Phase IV (KMG-IV): sequencing the most valuable type-strain genomes for metagenomic binning, comparative biology and taxonomic classification.</title>
        <authorList>
            <person name="Goeker M."/>
        </authorList>
    </citation>
    <scope>NUCLEOTIDE SEQUENCE [LARGE SCALE GENOMIC DNA]</scope>
    <source>
        <strain evidence="2 3">DSM 27453</strain>
    </source>
</reference>
<sequence>MKKWHFVINIVWALISSGLILVLSTQDKEWFIDGEGINNICDVMKYVENDDVRFGGMLMTLPLFFPYLYVLFKKKRVGIFQYVVMASIVFFGLWRFIFRYQLCW</sequence>
<keyword evidence="1" id="KW-0472">Membrane</keyword>
<name>A0ABX9FV23_9ENTR</name>
<gene>
    <name evidence="2" type="ORF">DFQ50_10528</name>
</gene>
<comment type="caution">
    <text evidence="2">The sequence shown here is derived from an EMBL/GenBank/DDBJ whole genome shotgun (WGS) entry which is preliminary data.</text>
</comment>
<evidence type="ECO:0000313" key="2">
    <source>
        <dbReference type="EMBL" id="RBP10719.1"/>
    </source>
</evidence>
<dbReference type="Pfam" id="PF10840">
    <property type="entry name" value="DUF2645"/>
    <property type="match status" value="1"/>
</dbReference>
<feature type="transmembrane region" description="Helical" evidence="1">
    <location>
        <begin position="79"/>
        <end position="98"/>
    </location>
</feature>
<dbReference type="EMBL" id="QNRL01000005">
    <property type="protein sequence ID" value="RBP10719.1"/>
    <property type="molecule type" value="Genomic_DNA"/>
</dbReference>
<organism evidence="2 3">
    <name type="scientific">Pseudocitrobacter faecalis</name>
    <dbReference type="NCBI Taxonomy" id="1398493"/>
    <lineage>
        <taxon>Bacteria</taxon>
        <taxon>Pseudomonadati</taxon>
        <taxon>Pseudomonadota</taxon>
        <taxon>Gammaproteobacteria</taxon>
        <taxon>Enterobacterales</taxon>
        <taxon>Enterobacteriaceae</taxon>
        <taxon>Pseudocitrobacter</taxon>
    </lineage>
</organism>
<keyword evidence="3" id="KW-1185">Reference proteome</keyword>
<evidence type="ECO:0000256" key="1">
    <source>
        <dbReference type="SAM" id="Phobius"/>
    </source>
</evidence>
<dbReference type="InterPro" id="IPR022553">
    <property type="entry name" value="DUF2645"/>
</dbReference>
<dbReference type="RefSeq" id="WP_113858088.1">
    <property type="nucleotide sequence ID" value="NZ_JBLLLI010000035.1"/>
</dbReference>
<keyword evidence="1" id="KW-0812">Transmembrane</keyword>
<protein>
    <submittedName>
        <fullName evidence="2">Uncharacterized protein DUF2645</fullName>
    </submittedName>
</protein>
<evidence type="ECO:0000313" key="3">
    <source>
        <dbReference type="Proteomes" id="UP000253201"/>
    </source>
</evidence>
<accession>A0ABX9FV23</accession>